<accession>A0AAE7WF87</accession>
<proteinExistence type="predicted"/>
<dbReference type="GeneID" id="77953144"/>
<evidence type="ECO:0000313" key="1">
    <source>
        <dbReference type="EMBL" id="QYN79967.1"/>
    </source>
</evidence>
<keyword evidence="2" id="KW-1185">Reference proteome</keyword>
<dbReference type="RefSeq" id="YP_010676779.1">
    <property type="nucleotide sequence ID" value="NC_071015.1"/>
</dbReference>
<dbReference type="EMBL" id="MZ348422">
    <property type="protein sequence ID" value="QYN79967.1"/>
    <property type="molecule type" value="Genomic_DNA"/>
</dbReference>
<protein>
    <submittedName>
        <fullName evidence="1">Uncharacterized protein</fullName>
    </submittedName>
</protein>
<organism evidence="1 2">
    <name type="scientific">Kosakonia phage Kc263</name>
    <dbReference type="NCBI Taxonomy" id="2863194"/>
    <lineage>
        <taxon>Viruses</taxon>
        <taxon>Duplodnaviria</taxon>
        <taxon>Heunggongvirae</taxon>
        <taxon>Uroviricota</taxon>
        <taxon>Caudoviricetes</taxon>
        <taxon>Chimalliviridae</taxon>
        <taxon>Branisovskavirus</taxon>
        <taxon>Branisovskavirus Kc263</taxon>
    </lineage>
</organism>
<name>A0AAE7WF87_9CAUD</name>
<sequence length="141" mass="16578">MKTFTTSIFVPGWNKDKMNLQEAMILSHRLNSPVTLPETQHGSMDDIEEGEEFILIVNGETYKHEIKMKGARKVAGKLRLLFAEPEKEEVKRFAQWRIKNTFLNTLNNGQHYQLKNFTVHDLRRLIRHAVGNREKQLVQYK</sequence>
<dbReference type="KEGG" id="vg:77953144"/>
<reference evidence="1" key="1">
    <citation type="journal article" date="2021" name="Viruses">
        <title>Novel Viruses That Lyse Plant and Human Strains of Kosakonia cowanii.</title>
        <authorList>
            <person name="Petrzik K."/>
            <person name="Brazdova S."/>
            <person name="Krawczyk K."/>
        </authorList>
    </citation>
    <scope>NUCLEOTIDE SEQUENCE</scope>
</reference>
<evidence type="ECO:0000313" key="2">
    <source>
        <dbReference type="Proteomes" id="UP000828443"/>
    </source>
</evidence>
<dbReference type="Proteomes" id="UP000828443">
    <property type="component" value="Segment"/>
</dbReference>